<dbReference type="Proteomes" id="UP001165960">
    <property type="component" value="Unassembled WGS sequence"/>
</dbReference>
<evidence type="ECO:0000313" key="1">
    <source>
        <dbReference type="EMBL" id="KAJ9083932.1"/>
    </source>
</evidence>
<accession>A0ACC2UAL1</accession>
<keyword evidence="2" id="KW-1185">Reference proteome</keyword>
<reference evidence="1" key="1">
    <citation type="submission" date="2022-04" db="EMBL/GenBank/DDBJ databases">
        <title>Genome of the entomopathogenic fungus Entomophthora muscae.</title>
        <authorList>
            <person name="Elya C."/>
            <person name="Lovett B.R."/>
            <person name="Lee E."/>
            <person name="Macias A.M."/>
            <person name="Hajek A.E."/>
            <person name="De Bivort B.L."/>
            <person name="Kasson M.T."/>
            <person name="De Fine Licht H.H."/>
            <person name="Stajich J.E."/>
        </authorList>
    </citation>
    <scope>NUCLEOTIDE SEQUENCE</scope>
    <source>
        <strain evidence="1">Berkeley</strain>
    </source>
</reference>
<protein>
    <submittedName>
        <fullName evidence="1">Uncharacterized protein</fullName>
    </submittedName>
</protein>
<gene>
    <name evidence="1" type="ORF">DSO57_1029492</name>
</gene>
<evidence type="ECO:0000313" key="2">
    <source>
        <dbReference type="Proteomes" id="UP001165960"/>
    </source>
</evidence>
<dbReference type="EMBL" id="QTSX02000905">
    <property type="protein sequence ID" value="KAJ9083932.1"/>
    <property type="molecule type" value="Genomic_DNA"/>
</dbReference>
<comment type="caution">
    <text evidence="1">The sequence shown here is derived from an EMBL/GenBank/DDBJ whole genome shotgun (WGS) entry which is preliminary data.</text>
</comment>
<name>A0ACC2UAL1_9FUNG</name>
<organism evidence="1 2">
    <name type="scientific">Entomophthora muscae</name>
    <dbReference type="NCBI Taxonomy" id="34485"/>
    <lineage>
        <taxon>Eukaryota</taxon>
        <taxon>Fungi</taxon>
        <taxon>Fungi incertae sedis</taxon>
        <taxon>Zoopagomycota</taxon>
        <taxon>Entomophthoromycotina</taxon>
        <taxon>Entomophthoromycetes</taxon>
        <taxon>Entomophthorales</taxon>
        <taxon>Entomophthoraceae</taxon>
        <taxon>Entomophthora</taxon>
    </lineage>
</organism>
<sequence>MTVYSIITALMGFQLTNLLPYLFKVVPIISGIDNSSSLETQAWEQGSNPKPGFLWAAGPVDCGTAHPRFSGIKPPQVDTKNVGPCSEKNQTKEVIAPNGRLITAPNGGTDLATISFMNLNSTPTTNQEPTQGRGTGLQPGPMTTTLEQDNQVAKLGVTTNERTPGLSAILLPLDPSPQFPRPCLSQCPDDPPWKMLSLEVGCYIDQRILHSKLIAIFE</sequence>
<proteinExistence type="predicted"/>